<keyword evidence="2 4" id="KW-0238">DNA-binding</keyword>
<evidence type="ECO:0000313" key="7">
    <source>
        <dbReference type="Proteomes" id="UP000190092"/>
    </source>
</evidence>
<sequence>MARSSQVPENKRRKPRQARAEETVAAILEAAAQILEGGGLAAFTTNAVAERAGVSIGTLYQYFADKNAVLHALAERELRAVLQSVAEALRSDSEPTVEGRVRAMIRAIIGAFRGRQRARKAVLQAILSQGDGGEMMSPVAAFIRHAGENIGRGPKSVFATLSPEQIFVVSRALMGTIRAAVLEEQPFFKARSFEDEMVRLVLAYLRAASGSGYQPSGD</sequence>
<keyword evidence="3" id="KW-0804">Transcription</keyword>
<name>A0A1T4T1N4_9HYPH</name>
<evidence type="ECO:0000256" key="4">
    <source>
        <dbReference type="PROSITE-ProRule" id="PRU00335"/>
    </source>
</evidence>
<feature type="DNA-binding region" description="H-T-H motif" evidence="4">
    <location>
        <begin position="44"/>
        <end position="63"/>
    </location>
</feature>
<evidence type="ECO:0000256" key="2">
    <source>
        <dbReference type="ARBA" id="ARBA00023125"/>
    </source>
</evidence>
<dbReference type="STRING" id="225324.SAMN02745126_05489"/>
<dbReference type="RefSeq" id="WP_085937215.1">
    <property type="nucleotide sequence ID" value="NZ_FUWJ01000011.1"/>
</dbReference>
<dbReference type="PRINTS" id="PR00455">
    <property type="entry name" value="HTHTETR"/>
</dbReference>
<proteinExistence type="predicted"/>
<dbReference type="InterPro" id="IPR001647">
    <property type="entry name" value="HTH_TetR"/>
</dbReference>
<dbReference type="InterPro" id="IPR050109">
    <property type="entry name" value="HTH-type_TetR-like_transc_reg"/>
</dbReference>
<dbReference type="EMBL" id="FUWJ01000011">
    <property type="protein sequence ID" value="SKA34161.1"/>
    <property type="molecule type" value="Genomic_DNA"/>
</dbReference>
<keyword evidence="1" id="KW-0805">Transcription regulation</keyword>
<dbReference type="Proteomes" id="UP000190092">
    <property type="component" value="Unassembled WGS sequence"/>
</dbReference>
<protein>
    <submittedName>
        <fullName evidence="6">Transcriptional regulator, TetR family</fullName>
    </submittedName>
</protein>
<evidence type="ECO:0000313" key="6">
    <source>
        <dbReference type="EMBL" id="SKA34161.1"/>
    </source>
</evidence>
<dbReference type="AlphaFoldDB" id="A0A1T4T1N4"/>
<keyword evidence="7" id="KW-1185">Reference proteome</keyword>
<dbReference type="PANTHER" id="PTHR30055:SF234">
    <property type="entry name" value="HTH-TYPE TRANSCRIPTIONAL REGULATOR BETI"/>
    <property type="match status" value="1"/>
</dbReference>
<organism evidence="6 7">
    <name type="scientific">Enhydrobacter aerosaccus</name>
    <dbReference type="NCBI Taxonomy" id="225324"/>
    <lineage>
        <taxon>Bacteria</taxon>
        <taxon>Pseudomonadati</taxon>
        <taxon>Pseudomonadota</taxon>
        <taxon>Alphaproteobacteria</taxon>
        <taxon>Hyphomicrobiales</taxon>
        <taxon>Enhydrobacter</taxon>
    </lineage>
</organism>
<accession>A0A1T4T1N4</accession>
<evidence type="ECO:0000256" key="1">
    <source>
        <dbReference type="ARBA" id="ARBA00023015"/>
    </source>
</evidence>
<dbReference type="GO" id="GO:0000976">
    <property type="term" value="F:transcription cis-regulatory region binding"/>
    <property type="evidence" value="ECO:0007669"/>
    <property type="project" value="TreeGrafter"/>
</dbReference>
<dbReference type="InterPro" id="IPR023772">
    <property type="entry name" value="DNA-bd_HTH_TetR-type_CS"/>
</dbReference>
<dbReference type="PANTHER" id="PTHR30055">
    <property type="entry name" value="HTH-TYPE TRANSCRIPTIONAL REGULATOR RUTR"/>
    <property type="match status" value="1"/>
</dbReference>
<dbReference type="PROSITE" id="PS50977">
    <property type="entry name" value="HTH_TETR_2"/>
    <property type="match status" value="1"/>
</dbReference>
<gene>
    <name evidence="6" type="ORF">SAMN02745126_05489</name>
</gene>
<dbReference type="InterPro" id="IPR009057">
    <property type="entry name" value="Homeodomain-like_sf"/>
</dbReference>
<dbReference type="Pfam" id="PF00440">
    <property type="entry name" value="TetR_N"/>
    <property type="match status" value="1"/>
</dbReference>
<evidence type="ECO:0000259" key="5">
    <source>
        <dbReference type="PROSITE" id="PS50977"/>
    </source>
</evidence>
<dbReference type="GO" id="GO:0003700">
    <property type="term" value="F:DNA-binding transcription factor activity"/>
    <property type="evidence" value="ECO:0007669"/>
    <property type="project" value="TreeGrafter"/>
</dbReference>
<feature type="domain" description="HTH tetR-type" evidence="5">
    <location>
        <begin position="21"/>
        <end position="81"/>
    </location>
</feature>
<reference evidence="7" key="1">
    <citation type="submission" date="2017-02" db="EMBL/GenBank/DDBJ databases">
        <authorList>
            <person name="Varghese N."/>
            <person name="Submissions S."/>
        </authorList>
    </citation>
    <scope>NUCLEOTIDE SEQUENCE [LARGE SCALE GENOMIC DNA]</scope>
    <source>
        <strain evidence="7">ATCC 27094</strain>
    </source>
</reference>
<dbReference type="Gene3D" id="1.10.357.10">
    <property type="entry name" value="Tetracycline Repressor, domain 2"/>
    <property type="match status" value="1"/>
</dbReference>
<dbReference type="PROSITE" id="PS01081">
    <property type="entry name" value="HTH_TETR_1"/>
    <property type="match status" value="1"/>
</dbReference>
<dbReference type="OrthoDB" id="9808189at2"/>
<dbReference type="SUPFAM" id="SSF46689">
    <property type="entry name" value="Homeodomain-like"/>
    <property type="match status" value="1"/>
</dbReference>
<evidence type="ECO:0000256" key="3">
    <source>
        <dbReference type="ARBA" id="ARBA00023163"/>
    </source>
</evidence>